<proteinExistence type="inferred from homology"/>
<dbReference type="VEuPathDB" id="VectorBase:RPRC015052"/>
<evidence type="ECO:0000256" key="1">
    <source>
        <dbReference type="ARBA" id="ARBA00023157"/>
    </source>
</evidence>
<feature type="domain" description="Peptidase S1" evidence="4">
    <location>
        <begin position="31"/>
        <end position="263"/>
    </location>
</feature>
<dbReference type="GO" id="GO:0004252">
    <property type="term" value="F:serine-type endopeptidase activity"/>
    <property type="evidence" value="ECO:0007669"/>
    <property type="project" value="InterPro"/>
</dbReference>
<protein>
    <submittedName>
        <fullName evidence="5">Putative trypsin-20 panstrongylus lignarius</fullName>
    </submittedName>
</protein>
<dbReference type="InterPro" id="IPR051487">
    <property type="entry name" value="Ser/Thr_Proteases_Immune/Dev"/>
</dbReference>
<feature type="chain" id="PRO_5020666291" evidence="3">
    <location>
        <begin position="20"/>
        <end position="300"/>
    </location>
</feature>
<comment type="similarity">
    <text evidence="2">Belongs to the peptidase S1 family. CLIP subfamily.</text>
</comment>
<dbReference type="SUPFAM" id="SSF50494">
    <property type="entry name" value="Trypsin-like serine proteases"/>
    <property type="match status" value="1"/>
</dbReference>
<dbReference type="AlphaFoldDB" id="A0A4V0Y8N6"/>
<feature type="signal peptide" evidence="3">
    <location>
        <begin position="1"/>
        <end position="19"/>
    </location>
</feature>
<keyword evidence="3" id="KW-0732">Signal</keyword>
<dbReference type="InterPro" id="IPR001254">
    <property type="entry name" value="Trypsin_dom"/>
</dbReference>
<dbReference type="InterPro" id="IPR043504">
    <property type="entry name" value="Peptidase_S1_PA_chymotrypsin"/>
</dbReference>
<dbReference type="PRINTS" id="PR00722">
    <property type="entry name" value="CHYMOTRYPSIN"/>
</dbReference>
<dbReference type="PROSITE" id="PS50240">
    <property type="entry name" value="TRYPSIN_DOM"/>
    <property type="match status" value="1"/>
</dbReference>
<dbReference type="Pfam" id="PF00089">
    <property type="entry name" value="Trypsin"/>
    <property type="match status" value="1"/>
</dbReference>
<dbReference type="Gene3D" id="2.40.10.10">
    <property type="entry name" value="Trypsin-like serine proteases"/>
    <property type="match status" value="2"/>
</dbReference>
<dbReference type="SMART" id="SM00020">
    <property type="entry name" value="Tryp_SPc"/>
    <property type="match status" value="1"/>
</dbReference>
<evidence type="ECO:0000259" key="4">
    <source>
        <dbReference type="PROSITE" id="PS50240"/>
    </source>
</evidence>
<organism evidence="5">
    <name type="scientific">Rhodnius prolixus</name>
    <name type="common">Triatomid bug</name>
    <dbReference type="NCBI Taxonomy" id="13249"/>
    <lineage>
        <taxon>Eukaryota</taxon>
        <taxon>Metazoa</taxon>
        <taxon>Ecdysozoa</taxon>
        <taxon>Arthropoda</taxon>
        <taxon>Hexapoda</taxon>
        <taxon>Insecta</taxon>
        <taxon>Pterygota</taxon>
        <taxon>Neoptera</taxon>
        <taxon>Paraneoptera</taxon>
        <taxon>Hemiptera</taxon>
        <taxon>Heteroptera</taxon>
        <taxon>Panheteroptera</taxon>
        <taxon>Cimicomorpha</taxon>
        <taxon>Reduviidae</taxon>
        <taxon>Triatominae</taxon>
        <taxon>Rhodnius</taxon>
    </lineage>
</organism>
<keyword evidence="1" id="KW-1015">Disulfide bond</keyword>
<dbReference type="GO" id="GO:0006508">
    <property type="term" value="P:proteolysis"/>
    <property type="evidence" value="ECO:0007669"/>
    <property type="project" value="InterPro"/>
</dbReference>
<dbReference type="InterPro" id="IPR009003">
    <property type="entry name" value="Peptidase_S1_PA"/>
</dbReference>
<dbReference type="PANTHER" id="PTHR24256">
    <property type="entry name" value="TRYPTASE-RELATED"/>
    <property type="match status" value="1"/>
</dbReference>
<evidence type="ECO:0000256" key="2">
    <source>
        <dbReference type="ARBA" id="ARBA00024195"/>
    </source>
</evidence>
<dbReference type="EMBL" id="GHKJ01000594">
    <property type="protein sequence ID" value="MOY45624.1"/>
    <property type="molecule type" value="Transcribed_RNA"/>
</dbReference>
<evidence type="ECO:0000256" key="3">
    <source>
        <dbReference type="SAM" id="SignalP"/>
    </source>
</evidence>
<sequence>MFVIMFLLFLHVLIMESYGRKSHDYITEDYLYDGYHISVEEVAFIAVVEVINFNSSIPELCTGFFIHDRWVATAAQCFNAANIKRIFVKVGIIDSTINKNRIPIKRLILSGNYKNDVNYSEYDIALLNVKVPPKLRKKMDVIKLGNIDWELIGSLQCLYFGYGETSHKDRKLHAVPSMMSNELDSCGCLKNPNYTYLCGQTIGKEDKCVKDLGGPLICEGQAVGILHKIIECGEKLNEICGKSTYYRYVQLCQHLHWIRTFVPVANDHCDDPLISYAWHPTSILFDFLLYMLVPVINVVI</sequence>
<evidence type="ECO:0000313" key="5">
    <source>
        <dbReference type="EMBL" id="MOY45624.1"/>
    </source>
</evidence>
<name>A0A4V0Y8N6_RHOPR</name>
<dbReference type="InterPro" id="IPR001314">
    <property type="entry name" value="Peptidase_S1A"/>
</dbReference>
<accession>A0A4V0Y8N6</accession>
<reference evidence="5" key="1">
    <citation type="submission" date="2019-04" db="EMBL/GenBank/DDBJ databases">
        <title>Analysis of the testis transcriptome of the Chagas disease vector Rhodnius prolixus.</title>
        <authorList>
            <person name="Cesar J."/>
            <person name="Ribeiro J.M."/>
            <person name="Pereira M.H."/>
            <person name="Araujo R.N."/>
            <person name="Gontijo N.F."/>
            <person name="Pessoa G."/>
            <person name="Sant'Anna M.V."/>
            <person name="Sorgine M.H."/>
            <person name="Majerowicz D."/>
            <person name="Carvalho A.B."/>
            <person name="Braz G."/>
            <person name="Mesquita R."/>
            <person name="Lagerblad P.O."/>
            <person name="Koerich L.B."/>
        </authorList>
    </citation>
    <scope>NUCLEOTIDE SEQUENCE</scope>
</reference>